<organism evidence="7 8">
    <name type="scientific">Anaerosolibacter carboniphilus</name>
    <dbReference type="NCBI Taxonomy" id="1417629"/>
    <lineage>
        <taxon>Bacteria</taxon>
        <taxon>Bacillati</taxon>
        <taxon>Bacillota</taxon>
        <taxon>Clostridia</taxon>
        <taxon>Peptostreptococcales</taxon>
        <taxon>Thermotaleaceae</taxon>
        <taxon>Anaerosolibacter</taxon>
    </lineage>
</organism>
<reference evidence="7 8" key="1">
    <citation type="submission" date="2020-08" db="EMBL/GenBank/DDBJ databases">
        <title>Genomic Encyclopedia of Type Strains, Phase IV (KMG-IV): sequencing the most valuable type-strain genomes for metagenomic binning, comparative biology and taxonomic classification.</title>
        <authorList>
            <person name="Goeker M."/>
        </authorList>
    </citation>
    <scope>NUCLEOTIDE SEQUENCE [LARGE SCALE GENOMIC DNA]</scope>
    <source>
        <strain evidence="7 8">DSM 103526</strain>
    </source>
</reference>
<dbReference type="InterPro" id="IPR045584">
    <property type="entry name" value="Pilin-like"/>
</dbReference>
<comment type="subcellular location">
    <subcellularLocation>
        <location evidence="1">Membrane</location>
        <topology evidence="1">Single-pass membrane protein</topology>
    </subcellularLocation>
</comment>
<keyword evidence="2" id="KW-0488">Methylation</keyword>
<dbReference type="NCBIfam" id="TIGR02532">
    <property type="entry name" value="IV_pilin_GFxxxE"/>
    <property type="match status" value="1"/>
</dbReference>
<keyword evidence="4 6" id="KW-1133">Transmembrane helix</keyword>
<evidence type="ECO:0000256" key="3">
    <source>
        <dbReference type="ARBA" id="ARBA00022692"/>
    </source>
</evidence>
<gene>
    <name evidence="7" type="ORF">HNQ80_002704</name>
</gene>
<dbReference type="PANTHER" id="PTHR30093">
    <property type="entry name" value="GENERAL SECRETION PATHWAY PROTEIN G"/>
    <property type="match status" value="1"/>
</dbReference>
<feature type="transmembrane region" description="Helical" evidence="6">
    <location>
        <begin position="12"/>
        <end position="35"/>
    </location>
</feature>
<evidence type="ECO:0000256" key="5">
    <source>
        <dbReference type="ARBA" id="ARBA00023136"/>
    </source>
</evidence>
<sequence length="370" mass="39096">MIQKIKDKKLNTAGFTLIELIIVIAILGILSAIAIPRFSGFSISAKNRVDEANAKLLTKVAQAINANEGSFPATLDDLNKVGDYLNKEIEVQNSDSTFTYDNTTGIVSVINSSSGGISSDALLESLTLSTGTLSPAFSSSVTAYTVTLPYGTTTAPTVSATGKDGATVTSITQADTPNGTATVNVRSADGSETNSYTVTFTVLAPSQPNPPQIDDNGIHITVSGAETGALIKLYKDGSVIKQQQLTGSDTSHKFDHITQDNPGTYFATQTVNGIESTPSNTITISASPLIAESVYGSTNQFTLRFNKPIEKILTEPSGTSDSTIIGKDVRITGHSNFAENTVYSVTVRDKDGLVMTVNLKRTGSSNWFIQ</sequence>
<protein>
    <submittedName>
        <fullName evidence="7">Prepilin-type N-terminal cleavage/methylation domain-containing protein</fullName>
    </submittedName>
</protein>
<dbReference type="EMBL" id="JACHEN010000016">
    <property type="protein sequence ID" value="MBB6216600.1"/>
    <property type="molecule type" value="Genomic_DNA"/>
</dbReference>
<evidence type="ECO:0000313" key="7">
    <source>
        <dbReference type="EMBL" id="MBB6216600.1"/>
    </source>
</evidence>
<keyword evidence="8" id="KW-1185">Reference proteome</keyword>
<evidence type="ECO:0000256" key="4">
    <source>
        <dbReference type="ARBA" id="ARBA00022989"/>
    </source>
</evidence>
<dbReference type="InterPro" id="IPR012902">
    <property type="entry name" value="N_methyl_site"/>
</dbReference>
<evidence type="ECO:0000256" key="1">
    <source>
        <dbReference type="ARBA" id="ARBA00004167"/>
    </source>
</evidence>
<name>A0A841KX67_9FIRM</name>
<dbReference type="AlphaFoldDB" id="A0A841KX67"/>
<evidence type="ECO:0000256" key="6">
    <source>
        <dbReference type="SAM" id="Phobius"/>
    </source>
</evidence>
<keyword evidence="5 6" id="KW-0472">Membrane</keyword>
<dbReference type="Pfam" id="PF07963">
    <property type="entry name" value="N_methyl"/>
    <property type="match status" value="1"/>
</dbReference>
<dbReference type="GO" id="GO:0016020">
    <property type="term" value="C:membrane"/>
    <property type="evidence" value="ECO:0007669"/>
    <property type="project" value="UniProtKB-SubCell"/>
</dbReference>
<evidence type="ECO:0000256" key="2">
    <source>
        <dbReference type="ARBA" id="ARBA00022481"/>
    </source>
</evidence>
<keyword evidence="3 6" id="KW-0812">Transmembrane</keyword>
<proteinExistence type="predicted"/>
<evidence type="ECO:0000313" key="8">
    <source>
        <dbReference type="Proteomes" id="UP000579281"/>
    </source>
</evidence>
<dbReference type="Proteomes" id="UP000579281">
    <property type="component" value="Unassembled WGS sequence"/>
</dbReference>
<dbReference type="PANTHER" id="PTHR30093:SF44">
    <property type="entry name" value="TYPE II SECRETION SYSTEM CORE PROTEIN G"/>
    <property type="match status" value="1"/>
</dbReference>
<dbReference type="SUPFAM" id="SSF54523">
    <property type="entry name" value="Pili subunits"/>
    <property type="match status" value="1"/>
</dbReference>
<dbReference type="Gene3D" id="3.30.700.10">
    <property type="entry name" value="Glycoprotein, Type 4 Pilin"/>
    <property type="match status" value="1"/>
</dbReference>
<accession>A0A841KX67</accession>
<dbReference type="RefSeq" id="WP_279288996.1">
    <property type="nucleotide sequence ID" value="NZ_JACHEN010000016.1"/>
</dbReference>
<comment type="caution">
    <text evidence="7">The sequence shown here is derived from an EMBL/GenBank/DDBJ whole genome shotgun (WGS) entry which is preliminary data.</text>
</comment>
<dbReference type="PROSITE" id="PS00409">
    <property type="entry name" value="PROKAR_NTER_METHYL"/>
    <property type="match status" value="1"/>
</dbReference>